<reference evidence="2 3" key="2">
    <citation type="journal article" date="2013" name="Genome Biol. Evol.">
        <title>Genome sequencing of Giardia lamblia genotypes A2 and B isolates (DH and GS) and comparative analysis with the genomes of genotypes A1 and E (WB and Pig).</title>
        <authorList>
            <person name="Adam R.D."/>
            <person name="Dahlstrom E.W."/>
            <person name="Martens C.A."/>
            <person name="Bruno D.P."/>
            <person name="Barbian K.D."/>
            <person name="Ricklefs S.M."/>
            <person name="Hernandez M.M."/>
            <person name="Narla N.P."/>
            <person name="Patel R.B."/>
            <person name="Porcella S.F."/>
            <person name="Nash T.E."/>
        </authorList>
    </citation>
    <scope>NUCLEOTIDE SEQUENCE [LARGE SCALE GENOMIC DNA]</scope>
    <source>
        <strain evidence="2 3">DH</strain>
    </source>
</reference>
<name>V6TGM1_GIAIN</name>
<dbReference type="VEuPathDB" id="GiardiaDB:DHA2_27293"/>
<accession>V6TGM1</accession>
<dbReference type="VEuPathDB" id="GiardiaDB:GL50581_2802"/>
<evidence type="ECO:0000313" key="3">
    <source>
        <dbReference type="Proteomes" id="UP000018320"/>
    </source>
</evidence>
<dbReference type="Proteomes" id="UP000018320">
    <property type="component" value="Unassembled WGS sequence"/>
</dbReference>
<gene>
    <name evidence="2" type="ORF">DHA2_27293</name>
</gene>
<reference evidence="3" key="1">
    <citation type="submission" date="2012-02" db="EMBL/GenBank/DDBJ databases">
        <title>Genome sequencing of Giardia lamblia Genotypes A2 and B isolates (DH and GS) and comparative analysis with the genomes of Genotypes A1 and E (WB and Pig).</title>
        <authorList>
            <person name="Adam R."/>
            <person name="Dahlstrom E."/>
            <person name="Martens C."/>
            <person name="Bruno D."/>
            <person name="Barbian K."/>
            <person name="Porcella S.F."/>
            <person name="Nash T."/>
        </authorList>
    </citation>
    <scope>NUCLEOTIDE SEQUENCE</scope>
    <source>
        <strain evidence="3">DH</strain>
    </source>
</reference>
<organism evidence="2 3">
    <name type="scientific">Giardia intestinalis</name>
    <name type="common">Giardia lamblia</name>
    <dbReference type="NCBI Taxonomy" id="5741"/>
    <lineage>
        <taxon>Eukaryota</taxon>
        <taxon>Metamonada</taxon>
        <taxon>Diplomonadida</taxon>
        <taxon>Hexamitidae</taxon>
        <taxon>Giardiinae</taxon>
        <taxon>Giardia</taxon>
    </lineage>
</organism>
<feature type="region of interest" description="Disordered" evidence="1">
    <location>
        <begin position="395"/>
        <end position="420"/>
    </location>
</feature>
<protein>
    <submittedName>
        <fullName evidence="2">Uncharacterized protein</fullName>
    </submittedName>
</protein>
<sequence>VCRNAGTLAYRCSVQCNFSPCITGRSHPKKMFNGGLTNDFLTHITIYCPLTDTRPLRYKESTSYDIRLFEEDFVTLQGFKNAIKERTRAGFLKSQFFRVTFDRNITDDTHTFISDDDDILQAFDSNRELPWQLIIVRYTKVQASRLRDKLKCGEQTELDLLTRQKRRYTRSLAPRDAGQDMNVSTASVATGDIYGHTDYVTDAVGASVTSELLLSQSLDCSADMRGHQPSFMHSNAHMLEYGAGFSNLPRSSGLTSSQDPTFTRRSSEDGCLLATDSMIHEQDRDIMTWSTKSPSTGPLTLNEAVTRICDETPLGRLFSNRALKTWALEIILERHNSFSIPPSFFPIPDMYLRHCWRSVAVPIELQPISMLYAKYLADKTLEHAIASAEDGTDDDVSIYSAEEGNGNTDTNKCSHEGRIDNLSDDDEQINLI</sequence>
<dbReference type="EMBL" id="AHGT01000026">
    <property type="protein sequence ID" value="ESU37507.1"/>
    <property type="molecule type" value="Genomic_DNA"/>
</dbReference>
<feature type="non-terminal residue" evidence="2">
    <location>
        <position position="1"/>
    </location>
</feature>
<comment type="caution">
    <text evidence="2">The sequence shown here is derived from an EMBL/GenBank/DDBJ whole genome shotgun (WGS) entry which is preliminary data.</text>
</comment>
<dbReference type="VEuPathDB" id="GiardiaDB:GL50803_0027293"/>
<proteinExistence type="predicted"/>
<evidence type="ECO:0000313" key="2">
    <source>
        <dbReference type="EMBL" id="ESU37507.1"/>
    </source>
</evidence>
<evidence type="ECO:0000256" key="1">
    <source>
        <dbReference type="SAM" id="MobiDB-lite"/>
    </source>
</evidence>
<dbReference type="VEuPathDB" id="GiardiaDB:QR46_3931"/>
<dbReference type="AlphaFoldDB" id="V6TGM1"/>